<feature type="compositionally biased region" description="Basic and acidic residues" evidence="1">
    <location>
        <begin position="24"/>
        <end position="38"/>
    </location>
</feature>
<feature type="region of interest" description="Disordered" evidence="1">
    <location>
        <begin position="17"/>
        <end position="46"/>
    </location>
</feature>
<reference evidence="2 3" key="1">
    <citation type="journal article" date="2019" name="New Phytol.">
        <title>Comparative genomics reveals unique wood-decay strategies and fruiting body development in the Schizophyllaceae.</title>
        <authorList>
            <person name="Almasi E."/>
            <person name="Sahu N."/>
            <person name="Krizsan K."/>
            <person name="Balint B."/>
            <person name="Kovacs G.M."/>
            <person name="Kiss B."/>
            <person name="Cseklye J."/>
            <person name="Drula E."/>
            <person name="Henrissat B."/>
            <person name="Nagy I."/>
            <person name="Chovatia M."/>
            <person name="Adam C."/>
            <person name="LaButti K."/>
            <person name="Lipzen A."/>
            <person name="Riley R."/>
            <person name="Grigoriev I.V."/>
            <person name="Nagy L.G."/>
        </authorList>
    </citation>
    <scope>NUCLEOTIDE SEQUENCE [LARGE SCALE GENOMIC DNA]</scope>
    <source>
        <strain evidence="2 3">NL-1724</strain>
    </source>
</reference>
<name>A0A550BT23_9AGAR</name>
<dbReference type="Proteomes" id="UP000320762">
    <property type="component" value="Unassembled WGS sequence"/>
</dbReference>
<feature type="region of interest" description="Disordered" evidence="1">
    <location>
        <begin position="87"/>
        <end position="119"/>
    </location>
</feature>
<evidence type="ECO:0000256" key="1">
    <source>
        <dbReference type="SAM" id="MobiDB-lite"/>
    </source>
</evidence>
<dbReference type="OrthoDB" id="10385479at2759"/>
<dbReference type="EMBL" id="VDMD01000104">
    <property type="protein sequence ID" value="TRM55687.1"/>
    <property type="molecule type" value="Genomic_DNA"/>
</dbReference>
<feature type="compositionally biased region" description="Basic and acidic residues" evidence="1">
    <location>
        <begin position="176"/>
        <end position="186"/>
    </location>
</feature>
<feature type="region of interest" description="Disordered" evidence="1">
    <location>
        <begin position="167"/>
        <end position="186"/>
    </location>
</feature>
<feature type="compositionally biased region" description="Polar residues" evidence="1">
    <location>
        <begin position="90"/>
        <end position="106"/>
    </location>
</feature>
<comment type="caution">
    <text evidence="2">The sequence shown here is derived from an EMBL/GenBank/DDBJ whole genome shotgun (WGS) entry which is preliminary data.</text>
</comment>
<dbReference type="AlphaFoldDB" id="A0A550BT23"/>
<accession>A0A550BT23</accession>
<evidence type="ECO:0000313" key="3">
    <source>
        <dbReference type="Proteomes" id="UP000320762"/>
    </source>
</evidence>
<protein>
    <submittedName>
        <fullName evidence="2">Uncharacterized protein</fullName>
    </submittedName>
</protein>
<organism evidence="2 3">
    <name type="scientific">Schizophyllum amplum</name>
    <dbReference type="NCBI Taxonomy" id="97359"/>
    <lineage>
        <taxon>Eukaryota</taxon>
        <taxon>Fungi</taxon>
        <taxon>Dikarya</taxon>
        <taxon>Basidiomycota</taxon>
        <taxon>Agaricomycotina</taxon>
        <taxon>Agaricomycetes</taxon>
        <taxon>Agaricomycetidae</taxon>
        <taxon>Agaricales</taxon>
        <taxon>Schizophyllaceae</taxon>
        <taxon>Schizophyllum</taxon>
    </lineage>
</organism>
<evidence type="ECO:0000313" key="2">
    <source>
        <dbReference type="EMBL" id="TRM55687.1"/>
    </source>
</evidence>
<keyword evidence="3" id="KW-1185">Reference proteome</keyword>
<proteinExistence type="predicted"/>
<sequence>MTFECYLYEDGIAEARIEGTSGADDDHPSKAAPEEQVHRTHRRRPFYARKKSYALSSDNIPRLPPGRAPRKKAQGYGALHPFLEAMKSMPNLSSSNDTAPPATSSSRDSEDAGRQPTTKLRFYYERPGYAAKAEKILDVYGIYDRNPMKFKIKRSLSDRVINVLKRTASKGHRRVRSEEIPKQGWD</sequence>
<gene>
    <name evidence="2" type="ORF">BD626DRAFT_587918</name>
</gene>